<dbReference type="Gene3D" id="3.40.50.720">
    <property type="entry name" value="NAD(P)-binding Rossmann-like Domain"/>
    <property type="match status" value="2"/>
</dbReference>
<dbReference type="InterPro" id="IPR029753">
    <property type="entry name" value="D-isomer_DH_CS"/>
</dbReference>
<accession>A0A1H1SKM1</accession>
<dbReference type="AlphaFoldDB" id="A0A1H1SKM1"/>
<evidence type="ECO:0000256" key="1">
    <source>
        <dbReference type="ARBA" id="ARBA00023002"/>
    </source>
</evidence>
<reference evidence="5" key="1">
    <citation type="submission" date="2016-10" db="EMBL/GenBank/DDBJ databases">
        <authorList>
            <person name="Varghese N."/>
            <person name="Submissions S."/>
        </authorList>
    </citation>
    <scope>NUCLEOTIDE SEQUENCE [LARGE SCALE GENOMIC DNA]</scope>
    <source>
        <strain evidence="5">GAS369</strain>
    </source>
</reference>
<dbReference type="EMBL" id="LT629750">
    <property type="protein sequence ID" value="SDS48535.1"/>
    <property type="molecule type" value="Genomic_DNA"/>
</dbReference>
<keyword evidence="2" id="KW-0520">NAD</keyword>
<dbReference type="Pfam" id="PF02826">
    <property type="entry name" value="2-Hacid_dh_C"/>
    <property type="match status" value="1"/>
</dbReference>
<dbReference type="SUPFAM" id="SSF51735">
    <property type="entry name" value="NAD(P)-binding Rossmann-fold domains"/>
    <property type="match status" value="1"/>
</dbReference>
<dbReference type="GO" id="GO:0051287">
    <property type="term" value="F:NAD binding"/>
    <property type="evidence" value="ECO:0007669"/>
    <property type="project" value="InterPro"/>
</dbReference>
<dbReference type="CDD" id="cd05300">
    <property type="entry name" value="2-Hacid_dh_1"/>
    <property type="match status" value="1"/>
</dbReference>
<keyword evidence="1" id="KW-0560">Oxidoreductase</keyword>
<evidence type="ECO:0000313" key="4">
    <source>
        <dbReference type="EMBL" id="SDS48535.1"/>
    </source>
</evidence>
<proteinExistence type="predicted"/>
<gene>
    <name evidence="4" type="ORF">SAMN05444158_2206</name>
</gene>
<name>A0A1H1SKM1_9BRAD</name>
<dbReference type="Proteomes" id="UP000243904">
    <property type="component" value="Chromosome I"/>
</dbReference>
<protein>
    <submittedName>
        <fullName evidence="4">Phosphoglycerate dehydrogenase</fullName>
    </submittedName>
</protein>
<dbReference type="PROSITE" id="PS00671">
    <property type="entry name" value="D_2_HYDROXYACID_DH_3"/>
    <property type="match status" value="1"/>
</dbReference>
<dbReference type="GO" id="GO:0016616">
    <property type="term" value="F:oxidoreductase activity, acting on the CH-OH group of donors, NAD or NADP as acceptor"/>
    <property type="evidence" value="ECO:0007669"/>
    <property type="project" value="UniProtKB-ARBA"/>
</dbReference>
<dbReference type="InterPro" id="IPR006140">
    <property type="entry name" value="D-isomer_DH_NAD-bd"/>
</dbReference>
<evidence type="ECO:0000313" key="5">
    <source>
        <dbReference type="Proteomes" id="UP000243904"/>
    </source>
</evidence>
<dbReference type="PANTHER" id="PTHR43333">
    <property type="entry name" value="2-HACID_DH_C DOMAIN-CONTAINING PROTEIN"/>
    <property type="match status" value="1"/>
</dbReference>
<organism evidence="4 5">
    <name type="scientific">Bradyrhizobium canariense</name>
    <dbReference type="NCBI Taxonomy" id="255045"/>
    <lineage>
        <taxon>Bacteria</taxon>
        <taxon>Pseudomonadati</taxon>
        <taxon>Pseudomonadota</taxon>
        <taxon>Alphaproteobacteria</taxon>
        <taxon>Hyphomicrobiales</taxon>
        <taxon>Nitrobacteraceae</taxon>
        <taxon>Bradyrhizobium</taxon>
    </lineage>
</organism>
<evidence type="ECO:0000259" key="3">
    <source>
        <dbReference type="Pfam" id="PF02826"/>
    </source>
</evidence>
<dbReference type="SUPFAM" id="SSF52283">
    <property type="entry name" value="Formate/glycerate dehydrogenase catalytic domain-like"/>
    <property type="match status" value="1"/>
</dbReference>
<dbReference type="RefSeq" id="WP_146687242.1">
    <property type="nucleotide sequence ID" value="NZ_LT629750.1"/>
</dbReference>
<sequence>MTKVLLLLNMPEKLRNKFHRYLARTFPNVSFDLVENVTNVDRFLTDAEILMTHGPYLSTRADYVLGHMPKLRWIQGTGTGVDNIIDRPSLPASVLVTNMRGAHGPQMSEAAIASMLALSRKIPRTIRNQDKHVWERWLPEIIHGKTVGILGVGVIAEALAPRCKALGMTVVGLSTSQRDVVGFDRMHPMSELKNVAAELDFFVLLTPYSTATHHIVNEEVLMGMKQGSYLVNLARGGVVDETALIKALEEGPVSGAALDVFATEPLPSDHRFWAMESVIITCHMGGLTDDYDLQALPIIERNLHHYLNGEPDQMLNVVRSGA</sequence>
<feature type="domain" description="D-isomer specific 2-hydroxyacid dehydrogenase NAD-binding" evidence="3">
    <location>
        <begin position="112"/>
        <end position="285"/>
    </location>
</feature>
<dbReference type="InterPro" id="IPR036291">
    <property type="entry name" value="NAD(P)-bd_dom_sf"/>
</dbReference>
<dbReference type="PANTHER" id="PTHR43333:SF1">
    <property type="entry name" value="D-ISOMER SPECIFIC 2-HYDROXYACID DEHYDROGENASE NAD-BINDING DOMAIN-CONTAINING PROTEIN"/>
    <property type="match status" value="1"/>
</dbReference>
<keyword evidence="5" id="KW-1185">Reference proteome</keyword>
<evidence type="ECO:0000256" key="2">
    <source>
        <dbReference type="ARBA" id="ARBA00023027"/>
    </source>
</evidence>